<dbReference type="PANTHER" id="PTHR30468">
    <property type="entry name" value="ALPHA-KETOGLUTARATE-DEPENDENT SULFONATE DIOXYGENASE"/>
    <property type="match status" value="1"/>
</dbReference>
<evidence type="ECO:0000256" key="5">
    <source>
        <dbReference type="ARBA" id="ARBA00023004"/>
    </source>
</evidence>
<dbReference type="GO" id="GO:0046872">
    <property type="term" value="F:metal ion binding"/>
    <property type="evidence" value="ECO:0007669"/>
    <property type="project" value="UniProtKB-KW"/>
</dbReference>
<evidence type="ECO:0000259" key="6">
    <source>
        <dbReference type="Pfam" id="PF02668"/>
    </source>
</evidence>
<feature type="non-terminal residue" evidence="7">
    <location>
        <position position="1"/>
    </location>
</feature>
<keyword evidence="5" id="KW-0408">Iron</keyword>
<dbReference type="AlphaFoldDB" id="A0A382KLP6"/>
<evidence type="ECO:0000256" key="3">
    <source>
        <dbReference type="ARBA" id="ARBA00022964"/>
    </source>
</evidence>
<gene>
    <name evidence="7" type="ORF">METZ01_LOCUS278023</name>
</gene>
<evidence type="ECO:0000256" key="2">
    <source>
        <dbReference type="ARBA" id="ARBA00022723"/>
    </source>
</evidence>
<dbReference type="InterPro" id="IPR003819">
    <property type="entry name" value="TauD/TfdA-like"/>
</dbReference>
<organism evidence="7">
    <name type="scientific">marine metagenome</name>
    <dbReference type="NCBI Taxonomy" id="408172"/>
    <lineage>
        <taxon>unclassified sequences</taxon>
        <taxon>metagenomes</taxon>
        <taxon>ecological metagenomes</taxon>
    </lineage>
</organism>
<dbReference type="Pfam" id="PF02668">
    <property type="entry name" value="TauD"/>
    <property type="match status" value="1"/>
</dbReference>
<comment type="similarity">
    <text evidence="1">Belongs to the TfdA dioxygenase family.</text>
</comment>
<protein>
    <recommendedName>
        <fullName evidence="6">TauD/TfdA-like domain-containing protein</fullName>
    </recommendedName>
</protein>
<dbReference type="GO" id="GO:0005737">
    <property type="term" value="C:cytoplasm"/>
    <property type="evidence" value="ECO:0007669"/>
    <property type="project" value="TreeGrafter"/>
</dbReference>
<dbReference type="SUPFAM" id="SSF51197">
    <property type="entry name" value="Clavaminate synthase-like"/>
    <property type="match status" value="1"/>
</dbReference>
<name>A0A382KLP6_9ZZZZ</name>
<keyword evidence="3" id="KW-0223">Dioxygenase</keyword>
<feature type="domain" description="TauD/TfdA-like" evidence="6">
    <location>
        <begin position="2"/>
        <end position="69"/>
    </location>
</feature>
<dbReference type="InterPro" id="IPR051323">
    <property type="entry name" value="AtsK-like"/>
</dbReference>
<dbReference type="PANTHER" id="PTHR30468:SF1">
    <property type="entry name" value="ALPHA-KETOGLUTARATE-DEPENDENT SULFONATE DIOXYGENASE"/>
    <property type="match status" value="1"/>
</dbReference>
<keyword evidence="4" id="KW-0560">Oxidoreductase</keyword>
<sequence length="76" mass="9242">PGFTIRFSGWSDEESRPLLEYLYRQATKPEYTCRFHWRENSLAFWDNRATWHQALNDYPGQRRLMHRITIEGVPLE</sequence>
<dbReference type="Gene3D" id="3.60.130.10">
    <property type="entry name" value="Clavaminate synthase-like"/>
    <property type="match status" value="1"/>
</dbReference>
<keyword evidence="2" id="KW-0479">Metal-binding</keyword>
<dbReference type="GO" id="GO:0000908">
    <property type="term" value="F:taurine dioxygenase activity"/>
    <property type="evidence" value="ECO:0007669"/>
    <property type="project" value="TreeGrafter"/>
</dbReference>
<dbReference type="InterPro" id="IPR042098">
    <property type="entry name" value="TauD-like_sf"/>
</dbReference>
<dbReference type="GO" id="GO:0006790">
    <property type="term" value="P:sulfur compound metabolic process"/>
    <property type="evidence" value="ECO:0007669"/>
    <property type="project" value="TreeGrafter"/>
</dbReference>
<evidence type="ECO:0000313" key="7">
    <source>
        <dbReference type="EMBL" id="SVC25169.1"/>
    </source>
</evidence>
<evidence type="ECO:0000256" key="1">
    <source>
        <dbReference type="ARBA" id="ARBA00005896"/>
    </source>
</evidence>
<accession>A0A382KLP6</accession>
<reference evidence="7" key="1">
    <citation type="submission" date="2018-05" db="EMBL/GenBank/DDBJ databases">
        <authorList>
            <person name="Lanie J.A."/>
            <person name="Ng W.-L."/>
            <person name="Kazmierczak K.M."/>
            <person name="Andrzejewski T.M."/>
            <person name="Davidsen T.M."/>
            <person name="Wayne K.J."/>
            <person name="Tettelin H."/>
            <person name="Glass J.I."/>
            <person name="Rusch D."/>
            <person name="Podicherti R."/>
            <person name="Tsui H.-C.T."/>
            <person name="Winkler M.E."/>
        </authorList>
    </citation>
    <scope>NUCLEOTIDE SEQUENCE</scope>
</reference>
<proteinExistence type="inferred from homology"/>
<dbReference type="EMBL" id="UINC01081378">
    <property type="protein sequence ID" value="SVC25169.1"/>
    <property type="molecule type" value="Genomic_DNA"/>
</dbReference>
<evidence type="ECO:0000256" key="4">
    <source>
        <dbReference type="ARBA" id="ARBA00023002"/>
    </source>
</evidence>